<proteinExistence type="predicted"/>
<evidence type="ECO:0000313" key="1">
    <source>
        <dbReference type="EMBL" id="KAK9281940.1"/>
    </source>
</evidence>
<comment type="caution">
    <text evidence="1">The sequence shown here is derived from an EMBL/GenBank/DDBJ whole genome shotgun (WGS) entry which is preliminary data.</text>
</comment>
<name>A0AAP0RPX9_LIQFO</name>
<keyword evidence="2" id="KW-1185">Reference proteome</keyword>
<accession>A0AAP0RPX9</accession>
<evidence type="ECO:0000313" key="2">
    <source>
        <dbReference type="Proteomes" id="UP001415857"/>
    </source>
</evidence>
<organism evidence="1 2">
    <name type="scientific">Liquidambar formosana</name>
    <name type="common">Formosan gum</name>
    <dbReference type="NCBI Taxonomy" id="63359"/>
    <lineage>
        <taxon>Eukaryota</taxon>
        <taxon>Viridiplantae</taxon>
        <taxon>Streptophyta</taxon>
        <taxon>Embryophyta</taxon>
        <taxon>Tracheophyta</taxon>
        <taxon>Spermatophyta</taxon>
        <taxon>Magnoliopsida</taxon>
        <taxon>eudicotyledons</taxon>
        <taxon>Gunneridae</taxon>
        <taxon>Pentapetalae</taxon>
        <taxon>Saxifragales</taxon>
        <taxon>Altingiaceae</taxon>
        <taxon>Liquidambar</taxon>
    </lineage>
</organism>
<evidence type="ECO:0008006" key="3">
    <source>
        <dbReference type="Google" id="ProtNLM"/>
    </source>
</evidence>
<reference evidence="1 2" key="1">
    <citation type="journal article" date="2024" name="Plant J.">
        <title>Genome sequences and population genomics reveal climatic adaptation and genomic divergence between two closely related sweetgum species.</title>
        <authorList>
            <person name="Xu W.Q."/>
            <person name="Ren C.Q."/>
            <person name="Zhang X.Y."/>
            <person name="Comes H.P."/>
            <person name="Liu X.H."/>
            <person name="Li Y.G."/>
            <person name="Kettle C.J."/>
            <person name="Jalonen R."/>
            <person name="Gaisberger H."/>
            <person name="Ma Y.Z."/>
            <person name="Qiu Y.X."/>
        </authorList>
    </citation>
    <scope>NUCLEOTIDE SEQUENCE [LARGE SCALE GENOMIC DNA]</scope>
    <source>
        <strain evidence="1">Hangzhou</strain>
    </source>
</reference>
<dbReference type="EMBL" id="JBBPBK010000007">
    <property type="protein sequence ID" value="KAK9281940.1"/>
    <property type="molecule type" value="Genomic_DNA"/>
</dbReference>
<gene>
    <name evidence="1" type="ORF">L1049_004849</name>
</gene>
<sequence>MASFLSTCPSPIATLPSTPKVGCITARLNSFSTIGGPMVRGLRLVPSIKITKAAKRSSPLPSCFKTTISCSIAQPETLKAVQSTIAKQLSIDESTVAPETKFVDLGA</sequence>
<protein>
    <recommendedName>
        <fullName evidence="3">Acyl carrier protein</fullName>
    </recommendedName>
</protein>
<dbReference type="AlphaFoldDB" id="A0AAP0RPX9"/>
<dbReference type="Proteomes" id="UP001415857">
    <property type="component" value="Unassembled WGS sequence"/>
</dbReference>